<keyword evidence="3" id="KW-0812">Transmembrane</keyword>
<feature type="compositionally biased region" description="Basic and acidic residues" evidence="2">
    <location>
        <begin position="150"/>
        <end position="187"/>
    </location>
</feature>
<keyword evidence="3" id="KW-1133">Transmembrane helix</keyword>
<dbReference type="AlphaFoldDB" id="A0A7W9YLQ8"/>
<keyword evidence="3" id="KW-0472">Membrane</keyword>
<evidence type="ECO:0000313" key="4">
    <source>
        <dbReference type="EMBL" id="MBB6174314.1"/>
    </source>
</evidence>
<feature type="compositionally biased region" description="Basic and acidic residues" evidence="2">
    <location>
        <begin position="209"/>
        <end position="221"/>
    </location>
</feature>
<keyword evidence="1" id="KW-0175">Coiled coil</keyword>
<reference evidence="4 5" key="1">
    <citation type="submission" date="2020-08" db="EMBL/GenBank/DDBJ databases">
        <title>Sequencing the genomes of 1000 actinobacteria strains.</title>
        <authorList>
            <person name="Klenk H.-P."/>
        </authorList>
    </citation>
    <scope>NUCLEOTIDE SEQUENCE [LARGE SCALE GENOMIC DNA]</scope>
    <source>
        <strain evidence="4 5">DSM 46659</strain>
    </source>
</reference>
<feature type="region of interest" description="Disordered" evidence="2">
    <location>
        <begin position="150"/>
        <end position="232"/>
    </location>
</feature>
<dbReference type="EMBL" id="JACHDS010000001">
    <property type="protein sequence ID" value="MBB6174314.1"/>
    <property type="molecule type" value="Genomic_DNA"/>
</dbReference>
<organism evidence="4 5">
    <name type="scientific">Nocardiopsis mwathae</name>
    <dbReference type="NCBI Taxonomy" id="1472723"/>
    <lineage>
        <taxon>Bacteria</taxon>
        <taxon>Bacillati</taxon>
        <taxon>Actinomycetota</taxon>
        <taxon>Actinomycetes</taxon>
        <taxon>Streptosporangiales</taxon>
        <taxon>Nocardiopsidaceae</taxon>
        <taxon>Nocardiopsis</taxon>
    </lineage>
</organism>
<evidence type="ECO:0000256" key="2">
    <source>
        <dbReference type="SAM" id="MobiDB-lite"/>
    </source>
</evidence>
<feature type="transmembrane region" description="Helical" evidence="3">
    <location>
        <begin position="106"/>
        <end position="124"/>
    </location>
</feature>
<feature type="coiled-coil region" evidence="1">
    <location>
        <begin position="2"/>
        <end position="31"/>
    </location>
</feature>
<keyword evidence="5" id="KW-1185">Reference proteome</keyword>
<accession>A0A7W9YLQ8</accession>
<proteinExistence type="predicted"/>
<dbReference type="Proteomes" id="UP000546642">
    <property type="component" value="Unassembled WGS sequence"/>
</dbReference>
<name>A0A7W9YLQ8_9ACTN</name>
<evidence type="ECO:0000256" key="1">
    <source>
        <dbReference type="SAM" id="Coils"/>
    </source>
</evidence>
<gene>
    <name evidence="4" type="ORF">HNR23_004374</name>
</gene>
<protein>
    <submittedName>
        <fullName evidence="4">ElaB/YqjD/DUF883 family membrane-anchored ribosome-binding protein</fullName>
    </submittedName>
</protein>
<dbReference type="RefSeq" id="WP_343070657.1">
    <property type="nucleotide sequence ID" value="NZ_JACHDS010000001.1"/>
</dbReference>
<evidence type="ECO:0000256" key="3">
    <source>
        <dbReference type="SAM" id="Phobius"/>
    </source>
</evidence>
<dbReference type="SUPFAM" id="SSF47162">
    <property type="entry name" value="Apolipoprotein"/>
    <property type="match status" value="1"/>
</dbReference>
<dbReference type="Gene3D" id="6.10.140.1430">
    <property type="match status" value="1"/>
</dbReference>
<sequence>MRKKLKRRAGNAEAEAALARLQEVAREQAERLGPYAGQAKESAAQGLLQARGWTAPRLETAAHRVEDTVAPRVADLLTAAAARVEPNRARRRMITARKNGRRIPRVVVFAGVAAMGAAVLYGVLKLRQASQDAEWQENLDQAREQVRETRDKLVGKAEEAKEKVSKAASDLRDEAGDKAEEAREKASKTASQARKKVEEAGDTAAKTATEVKEKAEEKAEEAAQELNGRVKK</sequence>
<evidence type="ECO:0000313" key="5">
    <source>
        <dbReference type="Proteomes" id="UP000546642"/>
    </source>
</evidence>
<comment type="caution">
    <text evidence="4">The sequence shown here is derived from an EMBL/GenBank/DDBJ whole genome shotgun (WGS) entry which is preliminary data.</text>
</comment>